<protein>
    <recommendedName>
        <fullName evidence="8">Glycosyltransferase family 4 protein</fullName>
    </recommendedName>
</protein>
<dbReference type="GO" id="GO:0016758">
    <property type="term" value="F:hexosyltransferase activity"/>
    <property type="evidence" value="ECO:0007669"/>
    <property type="project" value="TreeGrafter"/>
</dbReference>
<evidence type="ECO:0000259" key="5">
    <source>
        <dbReference type="Pfam" id="PF13439"/>
    </source>
</evidence>
<dbReference type="Pfam" id="PF13439">
    <property type="entry name" value="Glyco_transf_4"/>
    <property type="match status" value="1"/>
</dbReference>
<feature type="domain" description="Glycosyltransferase subfamily 4-like N-terminal" evidence="5">
    <location>
        <begin position="455"/>
        <end position="616"/>
    </location>
</feature>
<evidence type="ECO:0000259" key="4">
    <source>
        <dbReference type="Pfam" id="PF00535"/>
    </source>
</evidence>
<dbReference type="CDD" id="cd03801">
    <property type="entry name" value="GT4_PimA-like"/>
    <property type="match status" value="1"/>
</dbReference>
<evidence type="ECO:0000256" key="2">
    <source>
        <dbReference type="SAM" id="MobiDB-lite"/>
    </source>
</evidence>
<feature type="region of interest" description="Disordered" evidence="2">
    <location>
        <begin position="88"/>
        <end position="110"/>
    </location>
</feature>
<dbReference type="InterPro" id="IPR001296">
    <property type="entry name" value="Glyco_trans_1"/>
</dbReference>
<feature type="domain" description="Glycosyl transferase family 1" evidence="3">
    <location>
        <begin position="630"/>
        <end position="808"/>
    </location>
</feature>
<evidence type="ECO:0000259" key="3">
    <source>
        <dbReference type="Pfam" id="PF00534"/>
    </source>
</evidence>
<dbReference type="Pfam" id="PF00535">
    <property type="entry name" value="Glycos_transf_2"/>
    <property type="match status" value="1"/>
</dbReference>
<reference evidence="6 7" key="1">
    <citation type="journal article" date="2018" name="Front. Microbiol.">
        <title>Prospects for Fungal Bioremediation of Acidic Radioactive Waste Sites: Characterization and Genome Sequence of Rhodotorula taiwanensis MD1149.</title>
        <authorList>
            <person name="Tkavc R."/>
            <person name="Matrosova V.Y."/>
            <person name="Grichenko O.E."/>
            <person name="Gostincar C."/>
            <person name="Volpe R.P."/>
            <person name="Klimenkova P."/>
            <person name="Gaidamakova E.K."/>
            <person name="Zhou C.E."/>
            <person name="Stewart B.J."/>
            <person name="Lyman M.G."/>
            <person name="Malfatti S.A."/>
            <person name="Rubinfeld B."/>
            <person name="Courtot M."/>
            <person name="Singh J."/>
            <person name="Dalgard C.L."/>
            <person name="Hamilton T."/>
            <person name="Frey K.G."/>
            <person name="Gunde-Cimerman N."/>
            <person name="Dugan L."/>
            <person name="Daly M.J."/>
        </authorList>
    </citation>
    <scope>NUCLEOTIDE SEQUENCE [LARGE SCALE GENOMIC DNA]</scope>
    <source>
        <strain evidence="6 7">MD1149</strain>
    </source>
</reference>
<dbReference type="EMBL" id="PJQD01000014">
    <property type="protein sequence ID" value="POY75478.1"/>
    <property type="molecule type" value="Genomic_DNA"/>
</dbReference>
<evidence type="ECO:0000313" key="6">
    <source>
        <dbReference type="EMBL" id="POY75478.1"/>
    </source>
</evidence>
<dbReference type="AlphaFoldDB" id="A0A2S5BFC2"/>
<dbReference type="SUPFAM" id="SSF53756">
    <property type="entry name" value="UDP-Glycosyltransferase/glycogen phosphorylase"/>
    <property type="match status" value="1"/>
</dbReference>
<organism evidence="6 7">
    <name type="scientific">Rhodotorula taiwanensis</name>
    <dbReference type="NCBI Taxonomy" id="741276"/>
    <lineage>
        <taxon>Eukaryota</taxon>
        <taxon>Fungi</taxon>
        <taxon>Dikarya</taxon>
        <taxon>Basidiomycota</taxon>
        <taxon>Pucciniomycotina</taxon>
        <taxon>Microbotryomycetes</taxon>
        <taxon>Sporidiobolales</taxon>
        <taxon>Sporidiobolaceae</taxon>
        <taxon>Rhodotorula</taxon>
    </lineage>
</organism>
<dbReference type="InterPro" id="IPR029044">
    <property type="entry name" value="Nucleotide-diphossugar_trans"/>
</dbReference>
<dbReference type="Proteomes" id="UP000237144">
    <property type="component" value="Unassembled WGS sequence"/>
</dbReference>
<dbReference type="InterPro" id="IPR001173">
    <property type="entry name" value="Glyco_trans_2-like"/>
</dbReference>
<dbReference type="PANTHER" id="PTHR45947:SF3">
    <property type="entry name" value="SULFOQUINOVOSYL TRANSFERASE SQD2"/>
    <property type="match status" value="1"/>
</dbReference>
<dbReference type="Gene3D" id="3.90.550.10">
    <property type="entry name" value="Spore Coat Polysaccharide Biosynthesis Protein SpsA, Chain A"/>
    <property type="match status" value="1"/>
</dbReference>
<dbReference type="OrthoDB" id="3784at2759"/>
<accession>A0A2S5BFC2</accession>
<dbReference type="Gene3D" id="3.40.50.2000">
    <property type="entry name" value="Glycogen Phosphorylase B"/>
    <property type="match status" value="2"/>
</dbReference>
<gene>
    <name evidence="6" type="ORF">BMF94_1380</name>
</gene>
<keyword evidence="1" id="KW-0808">Transferase</keyword>
<dbReference type="STRING" id="741276.A0A2S5BFC2"/>
<dbReference type="InterPro" id="IPR050194">
    <property type="entry name" value="Glycosyltransferase_grp1"/>
</dbReference>
<sequence>MAGSPSLKTPRKPGAVSPDYLQGWTTTFATYGSARRRRLTVPTLAIILALVVWKTWTPIPYADDLDTPTTSWGKSAFGYKATSRSERSSSRVGSFRVNSDYQHSDLQHPRKRKIDEALALSPNPLPVHHIHEQIHFHNTPLSPHRPAQNQFVRASDSRTYRQGGPPPVISIVTATQNPRAVMMETATSVLGQSLQNLEWVIVDDHSTDPDSLAMLREIAKDPRVIIVPNEGAKGLSASRNVGHRWILSPERQQAGTIPKYMASLDDDDLYEFTALEKTIWMLESNPDWDLGGFHVIKFGASNETVTSGIHSGAANFFSGNFVPNAAVYSSRAVLRSGCRYDDVNFAVGGEDWDFWLCLAENGHWGGTVPEPLFWYRGNEATFRKQRWGNLFVDGFAPLKARIDDKHHGLVQSGSFPDIPPRPSRQLDAITWEAPLQNHLAHFEKSIMFVVPWLFVGGADIGALHQIQLYAEQGYRVTVVCTLYRAPAGLELRPHVLQYTHDVHVLPSFLNAADFPRYMKYLLNSRGIEDVVLCNSQLVYEMLPALVEQVPHVKFIDYLHNEAYNGWKSGGYPTYSLLSQRYLSRTITCSSYLRDWLIARGHADPAAIGVVKLGIEVSDFSPVPDARKTEKKKKLLGVGPETTVISVVGRLDPQKRADLVPDIADQLRKLGDYRRDDFVIIMLGDGDLKDKVKARIAQFRVHEFVRVLGTIDAPQEYLAATDIFLLPSMSEGISIAVAEAMAMALPIVTANAGALPEQLGFDDGDPSLVAGMLIDHNLDAAHDAPLYAEALHSLMLDPVKRKALGMQGRRNVEKTFNWRDTLRGMFDEVGKARLPDPGRAAHLPHPAAHYAIQNLLIEAHDETDYTAVWTGMKAPVRSGAGRILQERCGESSKELSLWIDKLEQPRKCDNAKIKAALGSNKLQRSAKFQCGAWCIYDLTRTDYAGWAFNGNCWTPFDEEVPLHCKEFWSSRPAGINLPK</sequence>
<proteinExistence type="predicted"/>
<evidence type="ECO:0000313" key="7">
    <source>
        <dbReference type="Proteomes" id="UP000237144"/>
    </source>
</evidence>
<dbReference type="CDD" id="cd00761">
    <property type="entry name" value="Glyco_tranf_GTA_type"/>
    <property type="match status" value="1"/>
</dbReference>
<comment type="caution">
    <text evidence="6">The sequence shown here is derived from an EMBL/GenBank/DDBJ whole genome shotgun (WGS) entry which is preliminary data.</text>
</comment>
<dbReference type="Pfam" id="PF00534">
    <property type="entry name" value="Glycos_transf_1"/>
    <property type="match status" value="1"/>
</dbReference>
<dbReference type="PANTHER" id="PTHR45947">
    <property type="entry name" value="SULFOQUINOVOSYL TRANSFERASE SQD2"/>
    <property type="match status" value="1"/>
</dbReference>
<dbReference type="InterPro" id="IPR028098">
    <property type="entry name" value="Glyco_trans_4-like_N"/>
</dbReference>
<evidence type="ECO:0008006" key="8">
    <source>
        <dbReference type="Google" id="ProtNLM"/>
    </source>
</evidence>
<evidence type="ECO:0000256" key="1">
    <source>
        <dbReference type="ARBA" id="ARBA00022676"/>
    </source>
</evidence>
<dbReference type="SUPFAM" id="SSF53448">
    <property type="entry name" value="Nucleotide-diphospho-sugar transferases"/>
    <property type="match status" value="1"/>
</dbReference>
<keyword evidence="1" id="KW-0328">Glycosyltransferase</keyword>
<feature type="domain" description="Glycosyltransferase 2-like" evidence="4">
    <location>
        <begin position="170"/>
        <end position="296"/>
    </location>
</feature>
<feature type="compositionally biased region" description="Low complexity" evidence="2">
    <location>
        <begin position="90"/>
        <end position="99"/>
    </location>
</feature>
<keyword evidence="7" id="KW-1185">Reference proteome</keyword>
<name>A0A2S5BFC2_9BASI</name>